<dbReference type="SUPFAM" id="SSF88723">
    <property type="entry name" value="PIN domain-like"/>
    <property type="match status" value="1"/>
</dbReference>
<evidence type="ECO:0000256" key="1">
    <source>
        <dbReference type="SAM" id="Phobius"/>
    </source>
</evidence>
<dbReference type="Proteomes" id="UP001315967">
    <property type="component" value="Chromosome"/>
</dbReference>
<feature type="transmembrane region" description="Helical" evidence="1">
    <location>
        <begin position="104"/>
        <end position="129"/>
    </location>
</feature>
<dbReference type="EMBL" id="CP102453">
    <property type="protein sequence ID" value="UUX33044.1"/>
    <property type="molecule type" value="Genomic_DNA"/>
</dbReference>
<protein>
    <submittedName>
        <fullName evidence="3">PIN/TRAM domain-containing protein</fullName>
    </submittedName>
</protein>
<dbReference type="Gene3D" id="3.40.50.1010">
    <property type="entry name" value="5'-nuclease"/>
    <property type="match status" value="1"/>
</dbReference>
<dbReference type="SMART" id="SM00670">
    <property type="entry name" value="PINc"/>
    <property type="match status" value="1"/>
</dbReference>
<dbReference type="CDD" id="cd09877">
    <property type="entry name" value="PIN_YacL-like"/>
    <property type="match status" value="1"/>
</dbReference>
<dbReference type="InterPro" id="IPR002716">
    <property type="entry name" value="PIN_dom"/>
</dbReference>
<gene>
    <name evidence="3" type="ORF">NRE15_08985</name>
</gene>
<dbReference type="Pfam" id="PF01850">
    <property type="entry name" value="PIN"/>
    <property type="match status" value="1"/>
</dbReference>
<proteinExistence type="predicted"/>
<evidence type="ECO:0000259" key="2">
    <source>
        <dbReference type="SMART" id="SM00670"/>
    </source>
</evidence>
<dbReference type="PANTHER" id="PTHR11603">
    <property type="entry name" value="AAA FAMILY ATPASE"/>
    <property type="match status" value="1"/>
</dbReference>
<keyword evidence="1" id="KW-0472">Membrane</keyword>
<dbReference type="PANTHER" id="PTHR11603:SF147">
    <property type="entry name" value="MEMBRANE PROTEIN"/>
    <property type="match status" value="1"/>
</dbReference>
<feature type="domain" description="PIN" evidence="2">
    <location>
        <begin position="166"/>
        <end position="273"/>
    </location>
</feature>
<evidence type="ECO:0000313" key="3">
    <source>
        <dbReference type="EMBL" id="UUX33044.1"/>
    </source>
</evidence>
<dbReference type="RefSeq" id="WP_313792544.1">
    <property type="nucleotide sequence ID" value="NZ_CP102453.1"/>
</dbReference>
<dbReference type="InterPro" id="IPR029060">
    <property type="entry name" value="PIN-like_dom_sf"/>
</dbReference>
<accession>A0ABY5P397</accession>
<keyword evidence="4" id="KW-1185">Reference proteome</keyword>
<keyword evidence="1" id="KW-1133">Transmembrane helix</keyword>
<dbReference type="InterPro" id="IPR052041">
    <property type="entry name" value="Nucleic_acid_metab_PIN/TRAM"/>
</dbReference>
<name>A0ABY5P397_9LACT</name>
<feature type="transmembrane region" description="Helical" evidence="1">
    <location>
        <begin position="44"/>
        <end position="65"/>
    </location>
</feature>
<keyword evidence="1" id="KW-0812">Transmembrane</keyword>
<evidence type="ECO:0000313" key="4">
    <source>
        <dbReference type="Proteomes" id="UP001315967"/>
    </source>
</evidence>
<sequence length="374" mass="42186">MFKRFVLIFSFIIGFSFGYSVGPLIWKSLTINHSLMINPFINGLVFAVIFMIIGWFISPYIELFIRRIIEFFNKQSVFNLILGAIGILIGVLLGYLFSLPFANLSIPFISSTLPFILSVVFALIGYQVVMSRSEEWQKLFQRQSAAGRNSKMAVQPISEEFRNFKQYKLLDTSVIIDGRIADIVKTNFIEGIIIIPDFVLQELQYIADSSDSLKRAKGRRGLDILNTLQKDGQVPIESYEGVIDDSTDVDGQLVKLAKLLDAAIVTNDYNLNKVCEFQNVKVFNINELANSIKPVVIPGEELTIQVIKPGTERKQGVAYLEDGTMIVVEDGQYHMNEWIKVVVTSALQTAAGRMIFARPTEETNRSYENHAVVE</sequence>
<reference evidence="3 4" key="1">
    <citation type="submission" date="2022-08" db="EMBL/GenBank/DDBJ databases">
        <title>Aerococcaceae sp. nov isolated from spoiled eye mask.</title>
        <authorList>
            <person name="Zhou G."/>
            <person name="Xie X.-B."/>
            <person name="Shi Q.-S."/>
            <person name="Wang Y.-S."/>
            <person name="Wen X."/>
            <person name="Peng H."/>
            <person name="Yang X.-J."/>
            <person name="Tao H.-B."/>
            <person name="Huang X.-M."/>
        </authorList>
    </citation>
    <scope>NUCLEOTIDE SEQUENCE [LARGE SCALE GENOMIC DNA]</scope>
    <source>
        <strain evidence="4">DM20194951</strain>
    </source>
</reference>
<feature type="transmembrane region" description="Helical" evidence="1">
    <location>
        <begin position="77"/>
        <end position="98"/>
    </location>
</feature>
<organism evidence="3 4">
    <name type="scientific">Fundicoccus culcitae</name>
    <dbReference type="NCBI Taxonomy" id="2969821"/>
    <lineage>
        <taxon>Bacteria</taxon>
        <taxon>Bacillati</taxon>
        <taxon>Bacillota</taxon>
        <taxon>Bacilli</taxon>
        <taxon>Lactobacillales</taxon>
        <taxon>Aerococcaceae</taxon>
        <taxon>Fundicoccus</taxon>
    </lineage>
</organism>